<evidence type="ECO:0000313" key="4">
    <source>
        <dbReference type="Proteomes" id="UP000886998"/>
    </source>
</evidence>
<dbReference type="Pfam" id="PF00078">
    <property type="entry name" value="RVT_1"/>
    <property type="match status" value="1"/>
</dbReference>
<name>A0A8X6YHB0_9ARAC</name>
<sequence>MSDFPTHSEVSINLFTDDAAILVTKKTESKKALQDYLLILEQWLEKWRIAINTNKSQTILFKYRNPCLPNDPLQLFDRPITWTTKVKYLRVTLDYNLRYHSHLRELKANYWKKYFSLIRLLGGKIKAFPPKQNPHLQSSSPPLSLPSLRLPNLGSRGESETTRNTAYAEYDNQRHCRHSKIHSSFRHL</sequence>
<reference evidence="3" key="1">
    <citation type="submission" date="2020-08" db="EMBL/GenBank/DDBJ databases">
        <title>Multicomponent nature underlies the extraordinary mechanical properties of spider dragline silk.</title>
        <authorList>
            <person name="Kono N."/>
            <person name="Nakamura H."/>
            <person name="Mori M."/>
            <person name="Yoshida Y."/>
            <person name="Ohtoshi R."/>
            <person name="Malay A.D."/>
            <person name="Moran D.A.P."/>
            <person name="Tomita M."/>
            <person name="Numata K."/>
            <person name="Arakawa K."/>
        </authorList>
    </citation>
    <scope>NUCLEOTIDE SEQUENCE</scope>
</reference>
<gene>
    <name evidence="3" type="primary">AVEN_144233_1</name>
    <name evidence="3" type="ORF">TNIN_154631</name>
</gene>
<organism evidence="3 4">
    <name type="scientific">Trichonephila inaurata madagascariensis</name>
    <dbReference type="NCBI Taxonomy" id="2747483"/>
    <lineage>
        <taxon>Eukaryota</taxon>
        <taxon>Metazoa</taxon>
        <taxon>Ecdysozoa</taxon>
        <taxon>Arthropoda</taxon>
        <taxon>Chelicerata</taxon>
        <taxon>Arachnida</taxon>
        <taxon>Araneae</taxon>
        <taxon>Araneomorphae</taxon>
        <taxon>Entelegynae</taxon>
        <taxon>Araneoidea</taxon>
        <taxon>Nephilidae</taxon>
        <taxon>Trichonephila</taxon>
        <taxon>Trichonephila inaurata</taxon>
    </lineage>
</organism>
<dbReference type="Proteomes" id="UP000886998">
    <property type="component" value="Unassembled WGS sequence"/>
</dbReference>
<protein>
    <recommendedName>
        <fullName evidence="2">Reverse transcriptase domain-containing protein</fullName>
    </recommendedName>
</protein>
<keyword evidence="4" id="KW-1185">Reference proteome</keyword>
<proteinExistence type="predicted"/>
<dbReference type="AlphaFoldDB" id="A0A8X6YHB0"/>
<feature type="domain" description="Reverse transcriptase" evidence="2">
    <location>
        <begin position="8"/>
        <end position="92"/>
    </location>
</feature>
<feature type="region of interest" description="Disordered" evidence="1">
    <location>
        <begin position="131"/>
        <end position="171"/>
    </location>
</feature>
<evidence type="ECO:0000256" key="1">
    <source>
        <dbReference type="SAM" id="MobiDB-lite"/>
    </source>
</evidence>
<dbReference type="OrthoDB" id="412981at2759"/>
<feature type="compositionally biased region" description="Low complexity" evidence="1">
    <location>
        <begin position="134"/>
        <end position="155"/>
    </location>
</feature>
<evidence type="ECO:0000313" key="3">
    <source>
        <dbReference type="EMBL" id="GFY72940.1"/>
    </source>
</evidence>
<evidence type="ECO:0000259" key="2">
    <source>
        <dbReference type="Pfam" id="PF00078"/>
    </source>
</evidence>
<comment type="caution">
    <text evidence="3">The sequence shown here is derived from an EMBL/GenBank/DDBJ whole genome shotgun (WGS) entry which is preliminary data.</text>
</comment>
<accession>A0A8X6YHB0</accession>
<dbReference type="InterPro" id="IPR000477">
    <property type="entry name" value="RT_dom"/>
</dbReference>
<dbReference type="EMBL" id="BMAV01019736">
    <property type="protein sequence ID" value="GFY72940.1"/>
    <property type="molecule type" value="Genomic_DNA"/>
</dbReference>